<dbReference type="SMART" id="SM00858">
    <property type="entry name" value="SAF"/>
    <property type="match status" value="1"/>
</dbReference>
<dbReference type="Proteomes" id="UP000004705">
    <property type="component" value="Chromosome"/>
</dbReference>
<reference evidence="2 3" key="1">
    <citation type="journal article" date="2012" name="Stand. Genomic Sci.">
        <title>Genome sequence of the soil bacterium Saccharomonospora azurea type strain (NA-128(T)).</title>
        <authorList>
            <person name="Klenk H.P."/>
            <person name="Held B."/>
            <person name="Lucas S."/>
            <person name="Lapidus A."/>
            <person name="Copeland A."/>
            <person name="Hammon N."/>
            <person name="Pitluck S."/>
            <person name="Goodwin L.A."/>
            <person name="Han C."/>
            <person name="Tapia R."/>
            <person name="Brambilla E.M."/>
            <person name="Potter G."/>
            <person name="Land M."/>
            <person name="Ivanova N."/>
            <person name="Rohde M."/>
            <person name="Goker M."/>
            <person name="Detter J.C."/>
            <person name="Kyrpides N.C."/>
            <person name="Woyke T."/>
        </authorList>
    </citation>
    <scope>NUCLEOTIDE SEQUENCE [LARGE SCALE GENOMIC DNA]</scope>
    <source>
        <strain evidence="2 3">NA-128</strain>
    </source>
</reference>
<protein>
    <recommendedName>
        <fullName evidence="1">SAF domain-containing protein</fullName>
    </recommendedName>
</protein>
<dbReference type="Pfam" id="PF08666">
    <property type="entry name" value="SAF"/>
    <property type="match status" value="1"/>
</dbReference>
<dbReference type="HOGENOM" id="CLU_088190_4_0_11"/>
<dbReference type="OrthoDB" id="4808509at2"/>
<dbReference type="EMBL" id="CM001466">
    <property type="protein sequence ID" value="EHY88958.1"/>
    <property type="molecule type" value="Genomic_DNA"/>
</dbReference>
<dbReference type="InterPro" id="IPR013974">
    <property type="entry name" value="SAF"/>
</dbReference>
<dbReference type="RefSeq" id="WP_005441140.1">
    <property type="nucleotide sequence ID" value="NZ_CM001466.1"/>
</dbReference>
<gene>
    <name evidence="2" type="ORF">SacazDRAFT_02045</name>
</gene>
<accession>H8GEL3</accession>
<dbReference type="AlphaFoldDB" id="H8GEL3"/>
<keyword evidence="3" id="KW-1185">Reference proteome</keyword>
<evidence type="ECO:0000313" key="3">
    <source>
        <dbReference type="Proteomes" id="UP000004705"/>
    </source>
</evidence>
<name>H8GEL3_9PSEU</name>
<evidence type="ECO:0000313" key="2">
    <source>
        <dbReference type="EMBL" id="EHY88958.1"/>
    </source>
</evidence>
<proteinExistence type="predicted"/>
<dbReference type="CDD" id="cd11614">
    <property type="entry name" value="SAF_CpaB_FlgA_like"/>
    <property type="match status" value="1"/>
</dbReference>
<organism evidence="2 3">
    <name type="scientific">Saccharomonospora azurea NA-128</name>
    <dbReference type="NCBI Taxonomy" id="882081"/>
    <lineage>
        <taxon>Bacteria</taxon>
        <taxon>Bacillati</taxon>
        <taxon>Actinomycetota</taxon>
        <taxon>Actinomycetes</taxon>
        <taxon>Pseudonocardiales</taxon>
        <taxon>Pseudonocardiaceae</taxon>
        <taxon>Saccharomonospora</taxon>
    </lineage>
</organism>
<evidence type="ECO:0000259" key="1">
    <source>
        <dbReference type="SMART" id="SM00858"/>
    </source>
</evidence>
<sequence length="214" mass="22319">MDDTRTRGWRRLVRARLRGRPLVILRRGLAVALLLVAAGLAAAPGAGGERTLPTLVTARDVASGSALSSADVRVVDMHVEARPEGVLSEPAQALNRRFVGAARAGEPVTDVRLADHRSAPPGSTTVPLRLADSGITDLLRPGTRIDVVVPAEGGDQADVLAENATVVTVAEPEAGRTTGPLQPHRPLVLVSVPDEQAPHVAAAGLDRPVTVTLR</sequence>
<feature type="domain" description="SAF" evidence="1">
    <location>
        <begin position="52"/>
        <end position="114"/>
    </location>
</feature>